<dbReference type="FunFam" id="1.20.920.20:FF:000002">
    <property type="entry name" value="Cytoplasmic dynein 1 heavy chain"/>
    <property type="match status" value="1"/>
</dbReference>
<dbReference type="Pfam" id="PF12774">
    <property type="entry name" value="AAA_6"/>
    <property type="match status" value="1"/>
</dbReference>
<dbReference type="GO" id="GO:0005874">
    <property type="term" value="C:microtubule"/>
    <property type="evidence" value="ECO:0007669"/>
    <property type="project" value="UniProtKB-KW"/>
</dbReference>
<evidence type="ECO:0000313" key="18">
    <source>
        <dbReference type="EMBL" id="KAK7789344.1"/>
    </source>
</evidence>
<dbReference type="CDD" id="cd00009">
    <property type="entry name" value="AAA"/>
    <property type="match status" value="2"/>
</dbReference>
<dbReference type="Gene3D" id="1.10.287.2620">
    <property type="match status" value="1"/>
</dbReference>
<dbReference type="InterPro" id="IPR042228">
    <property type="entry name" value="Dynein_linker_3"/>
</dbReference>
<dbReference type="FunFam" id="3.40.50.300:FF:002655">
    <property type="entry name" value="Dynein cytoplasmic 1 heavy chain 1"/>
    <property type="match status" value="1"/>
</dbReference>
<reference evidence="18 19" key="1">
    <citation type="submission" date="2024-03" db="EMBL/GenBank/DDBJ databases">
        <title>The genome assembly and annotation of the cricket Gryllus longicercus Weissman &amp; Gray.</title>
        <authorList>
            <person name="Szrajer S."/>
            <person name="Gray D."/>
            <person name="Ylla G."/>
        </authorList>
    </citation>
    <scope>NUCLEOTIDE SEQUENCE [LARGE SCALE GENOMIC DNA]</scope>
    <source>
        <strain evidence="18">DAG 2021-001</strain>
        <tissue evidence="18">Whole body minus gut</tissue>
    </source>
</reference>
<dbReference type="InterPro" id="IPR013602">
    <property type="entry name" value="Dynein_heavy_linker"/>
</dbReference>
<evidence type="ECO:0000256" key="16">
    <source>
        <dbReference type="SAM" id="MobiDB-lite"/>
    </source>
</evidence>
<dbReference type="InterPro" id="IPR003593">
    <property type="entry name" value="AAA+_ATPase"/>
</dbReference>
<dbReference type="Gene3D" id="1.20.920.20">
    <property type="match status" value="2"/>
</dbReference>
<dbReference type="EMBL" id="JAZDUA010000776">
    <property type="protein sequence ID" value="KAK7789344.1"/>
    <property type="molecule type" value="Genomic_DNA"/>
</dbReference>
<dbReference type="GO" id="GO:0051235">
    <property type="term" value="P:maintenance of location"/>
    <property type="evidence" value="ECO:0007669"/>
    <property type="project" value="UniProtKB-ARBA"/>
</dbReference>
<dbReference type="GO" id="GO:0000776">
    <property type="term" value="C:kinetochore"/>
    <property type="evidence" value="ECO:0007669"/>
    <property type="project" value="UniProtKB-ARBA"/>
</dbReference>
<dbReference type="FunFam" id="3.20.180.20:FF:000002">
    <property type="entry name" value="Cytoplasmic dynein heavy chain 1"/>
    <property type="match status" value="1"/>
</dbReference>
<dbReference type="GO" id="GO:0072384">
    <property type="term" value="P:organelle transport along microtubule"/>
    <property type="evidence" value="ECO:0007669"/>
    <property type="project" value="UniProtKB-ARBA"/>
</dbReference>
<evidence type="ECO:0000259" key="17">
    <source>
        <dbReference type="SMART" id="SM00382"/>
    </source>
</evidence>
<keyword evidence="6" id="KW-0493">Microtubule</keyword>
<sequence>MGDSLEGGGEGAPVSENIVVVDLQIFTQFLKKVVLTLLPECEDAVSPALNSALNDKNNQDCIQKYLSDPQVSCLFIQRVSTKDEDADQAGEGEEEKDVITYYVSNEVHFTSPKMMSVVCVKRGPVVEADKSLHSQVRFITFSEGSAYETLHAFISKTMVPYFKSYVKESGRADRDGDKMAPSVEKKMAELEMGLLHLQQNIDIPEISLPVHPTVAAVIKRCLDEGRKPKVADFGDRVEDSTFLNQLQNGVNRWIKEIQKVTKLDRDPSSGTALQEISFWLNLERALHRIQEKRESLEVALTLDILKHGKRFHATVSFDTDTGLKQALATVNDYNPLMKDFPINDLLSATELDRIRSAVQLIFSHLRKIRNTKYPIQRALRLVEAISRDLGTQLLKVLGTRRLMHIPFDEFEKVMSQCFDVFTTWDDEYDKLQGLLRDIVKKKRDEHLKMVWRISPAHKKLQVRMEHMRRFRRQHEQLRTVIVRVLRPALSATLAEGTGPAGTTPAAPNTQTEIPDAADIKPDPAAMDAADANAIEEVNLAYENVKEVDCLDISREGLDAWDAAVRRYEERIDRVETRITAHLRDQLGTAKNANEMFRIFSRFNALFVRPHIRGAIREYQTQLIQRVKDDIEALHEKFKVQYPQSKSCRMSTVRDLPPVSGSIVWAKQIDRQLTAYLRRVEDVLGKGWENHIEGQKLKADGDSFRLKLNTQEIFDEWARKVQQRNLGVTGRIFAIESHRSRVGRGNVLKLRVNFHPEIITLAKEVRNLKSLGFRVPLAIVNKAHQANQLYPFAISLIESVRTYERTLEKLTNRSSPPSPSFKIEDKASVIPLVAGLRKEVQMLIAEGIALVWESYKLDPYVQRLAEVVFGFQEKVEDLLVVEEQLDVDVRSIETCPYSAHTFADILSKIQHAVDDLSLRQYSNLHIWVTRLDEEVEKNLAARLQAGIQAWTNALNGTKKEIDLSMDTDAPAQPTHKPGGEPQIQQMLHEVRITNQTMYLYPSEEEARFEIMQKLFAWQAIVTSQIRLQSSRYQVGLDRPTSQTYRNLLTKLPGGFAVLESAYEAIENKMKEVHNYFGEWLQYQSLWDLQSDLLYGRLGEDISLWMKCLNDIKKSRTTFDTSETRREFGPIVIDYTKVQSKVSLKYDSWHKETLSKFGSLLGNEMSQFHTQVSKSRSELEQQSIEAASTSDAVTFITYVQSLKRKMKAWEKQVEVYREGQRILERQRFQFPNSWLHVDNIEGEWSAFNEIIKRKDSSIQTQVASLQMKIVAEDRAVETRTNDFLVDWERSKPVEGHLRPDEALQHLQLYETKFARLKEERDNVAKAKEALELQEPGLVKLLPHDGQLDRPEEVSGVSTSEDRMQVVLEELQDLRGVWSELSRIWAQIDELREKPWLSVQPRKLRQQLDTLVAQLKELPARLRQYSSYEYVKRLLQGYTKVNMMIVELKSDALKERHWKQLMKQLRVNWVLSDLTLGQVWDVNLQKNEAVVKDIILIAQGEMALEEFLKQVRESWQNYELDLINYQNKCRLIRGWDDLFNKVKEHINSVAAMKLSPYYKVFEEEALTWEEKLNRINALFDVWIDVQRRWVYLEGIFSGSADIKVLLPVETSRFQSISSEFLGLMKKVTKSPMVMDVLNIPAVQRSLERLADLLGKIQKALGEYLERERTSFPRFYFVGDEDLLEIIGNSKNVARLQKHFKKMFAGVAAILLNEDNTVITGIASREGEEVQFLEPVSTVEHPKINEWLSLVEAQMRLTLASSLAQAVQDIKQFKDGAIDPQAYMEWCDKYQAQIVVLAAQILWSEDVEAALHQVSQSDDLGMAPLERVLAQVGATLNVLADSVLQEQPPLRRKKLEHLINEFVHKRTVTRRLIAIRISSPKAFEWLTEMRFYFDPRQTDVLQQLTIHMANARFFYGFEYLGVQDRLVQTPLTDRCYLTMTQALEARLGGSPFGPAGTGKTESVKALGHQLGRFVLVFNCDETFDFQAMGRIFVGLCQVGAWGCFDEFNRLEERMLSAVSQQVQTIQEALKSAQEGKEEGSIHVELVGKQVRVSPDMAIFITMNPGYAGRSNLPDNLKKLFRSLAMTKPDRQLIAEVMLFSQGFRSAEKLACKIVPFFKLCDEQLSNQSHYDFGLRALKSVLVSAGNVKRDRIQKIKENMRLQGKTQIDEASIAENLPEQEILIQSVCETMVPKLVAEDIPLLFSLLSDVFPNVNYTRAEMAGLKEQIRKVCQEEYLVCGEGDEQGSAWMEKGTVGETWVEKVLQLYQICNLNHGLMMVGPSGSGKTTAWKVLLKALERFEGIEGVAHVIDPKAISKEALYGVLDPNTREWTDGLFTHILRKIIDNVRGEINKRQWIIFDGDVDPEWVENLNSVLDDNKLLTLPNGERLSLPPNVRVMFEVQDLKYATLATVSRCGMVWFSEDVLSTEMIFENYMSRLRNIPLEEADEDAVSFGLKPAGSGEAKEDTLSPALQVQHEVASILQSYFSPDGLVVRCLEFATRQEHIMDFTRLRALSSLFSMLNQGVRNVLQYNHTHADFPLPSEQLERYIPKVLVYALLWSFAGDAKLKVRSDLGDFIRSVTTVSLPQASNMPIIDYEVNITGEWSPWSNKVPQIEVETHKVAAPDVVVPTLDTVRHESLLYTWLAEHKPLVLCGPPGSGKTMTLFSALRALPDMEVVGLNFSSATTPELLLKTFDHYCEYRKTPNGVVLAPVQLGKWLVLFCDEINLPDMDQYGTQRVISFLRQLVEHRGFYRASDQAWVALERIQFVGACNPPTDPGRKPLSHRFLRHVPVIYVDYPGETSLKQIYGTFSRAMLRLIPPLRGYAEPLTNAMVEFYLASQEKFTQDMQPHYVYSPREMTRWVRGICEAIRPLETLTVEGLVRLWAHEALRLFQDRLVDDTERRWTNDNIDVVALKHFPGVDREAALNRPILYSNWLSKDYMPVKREELREYVKARLKVFYEEELDVPLVLFDEVLEHVLRIDRIFRQPQGHLLLIGVSGAGKTTLSRFVAWMNGLSIFQIKVHNKYTGEDFDEDLRAVLRRAGCKDEKIAFILDESNVLDSGFLERMNTLLANGEVPGLFEGDEYTTLMTQCKEGAQREGLMLDSNEELYKWFTGQVMRNLHVVFTMNPSSEGLKDRAATSPALFNRCVLNWFGDWSDGALFQVGREFTSRVDLDRPHWKAPDFFPAAYSGLPPQPTHRDAVINAAVYVHQTLHKANARLAKRGGCTMAITPRHYLDFIHHFVKLYNEKRSDLEEQQLHLNVGLNKIAETVEQVEEMQKSLAVKSQELQAKNEAANAKLRQMVKDQQEAEKKKVQSQEIQAELEVQEVKIAQKREDVMADLAQVEPAVIDAQQAVKSIKKQHLVEVRSMANPPAVVKLALESICLLLGESATDWRAIRSVTMRENFISTIVNFNTEDMTDDVREKMKMRYLSNPDYNFEKVNRASMACGPMVKWATAQINYADMLKRVEPLREELSSLERQADENKARGQEVTSLIAQLEQSIAAYKEEYAQLISQAQAIKTDLENVQAKVDRSIALLKSLGIERERWEATSETFRSQMSTIIGDVLLSSAFLAYAGYFDQHYRQNLFATWCHHLQQAGLQFRVDIARTEYLSNPDERLRWQANALPSDDLCTENAIMLKRFNRYPLIIDPSGQATEFIMNEFRDKKITKTSFLDDSFRKNLESALRFGNPLLVQDVENYDPILNPVLNRELRRTGGRVLITLGDQDIDLSPSFVIFLSTRDPTVEFPPDICSRVTFVNFTVTRSSLQSQCLNQVLKAERPDIDEKRSDLLKLQGEFHLRLRQLEKSLLQALNDAKGKILDDDSVITTLETLKQEAADISKKVEETDKVIGEIETVSQQYMPLSQACSNIYFTMDSLNQIHFLYQYSLKFFLDIFNSVLYRNNKLNNVTDYAARLAIVTKDLFGVCYERVARGMLHTDRLTFALLLCRIHLKGVPSEPSLDAEFNFFLRGREGMLTQRPPTMEGLNNEQLEALFRLSTRLPAFKNLAMRIQEMPELSAWLQQSTPEQCVPQLWQEEKPLSTIGTAMYQLLLIQAFRADRVIAAGQQLVAAVLGPDFMPAAEKELDLPSIVENEVTASVPALLCSVPGFDASGRVDDLAAELGRPLAGIAIGSAEGFSQADRAINLAVKSGRWVLLKNVHLAPQWLVQLEKKLHSLQPHAAFRLFLTMEINPKVPVNLLRAGRIFVFEPPPGIRANLLRTFSTVPASRMMKAPSERARLYFLLAWFHAIVQERLRYAPLGWAKYYEFNESDLRVACDTLDTWIEATAMGRTNLPPEKVPWDALVMLLSQCIYGGKIDNDFDQRLLGSFLAKLFTPRSFEADFALVANVDGVGGGPGGQRHITMPDGTRRDHFLCWIESLSDRQTPSWLGLPNNAEKVLLTTRGTDLVSKLLKMQELEDDDELAYSPEEGLDQASEKQVDGRPSWMRTLHNSASTWLNLLPRSLQTLRRTVENIKDPLYRYFEREVNSGARLLQDVIHDLEDVVLICQGEKKQTNYHRTMLSDLVKGILPANWRRYTVPRGCTVIQWITDFSQRVRQLQEVSQLVSQGGAKEIKSFHVWLGGLLNPEAYITATRQCIAQANSWSLEELMLEVTITDAGRGAGGSGDECSFGVIGLKLQGSQCRNNQLHLTSTIMTDLPLTLLRWVRTGPGAEAAARSKLSLPVYLNSTRTELLFTVDLNIAPGQDQHSFYERGVAVLTSTALN</sequence>
<dbReference type="Pfam" id="PF12781">
    <property type="entry name" value="AAA_9"/>
    <property type="match status" value="1"/>
</dbReference>
<feature type="domain" description="AAA+ ATPase" evidence="17">
    <location>
        <begin position="2641"/>
        <end position="2791"/>
    </location>
</feature>
<dbReference type="Pfam" id="PF18199">
    <property type="entry name" value="Dynein_C"/>
    <property type="match status" value="1"/>
</dbReference>
<keyword evidence="7" id="KW-0677">Repeat</keyword>
<keyword evidence="5" id="KW-0963">Cytoplasm</keyword>
<dbReference type="Gene3D" id="6.10.140.1060">
    <property type="match status" value="1"/>
</dbReference>
<dbReference type="Pfam" id="PF12777">
    <property type="entry name" value="MT"/>
    <property type="match status" value="1"/>
</dbReference>
<evidence type="ECO:0000256" key="2">
    <source>
        <dbReference type="ARBA" id="ARBA00008887"/>
    </source>
</evidence>
<dbReference type="FunFam" id="1.10.8.710:FF:000005">
    <property type="entry name" value="Cytoplasmic dynein heavy chain 1"/>
    <property type="match status" value="1"/>
</dbReference>
<evidence type="ECO:0000256" key="7">
    <source>
        <dbReference type="ARBA" id="ARBA00022737"/>
    </source>
</evidence>
<dbReference type="Pfam" id="PF18198">
    <property type="entry name" value="AAA_lid_11"/>
    <property type="match status" value="1"/>
</dbReference>
<dbReference type="FunFam" id="3.40.50.300:FF:001956">
    <property type="entry name" value="Dynein cytoplasmic 1 heavy chain 1"/>
    <property type="match status" value="1"/>
</dbReference>
<dbReference type="Gene3D" id="1.10.472.130">
    <property type="match status" value="1"/>
</dbReference>
<dbReference type="Pfam" id="PF03028">
    <property type="entry name" value="Dynein_heavy"/>
    <property type="match status" value="1"/>
</dbReference>
<feature type="coiled-coil region" evidence="15">
    <location>
        <begin position="1304"/>
        <end position="1331"/>
    </location>
</feature>
<dbReference type="FunFam" id="1.20.920.30:FF:000001">
    <property type="entry name" value="Cytoplasmic dynein heavy chain 1"/>
    <property type="match status" value="1"/>
</dbReference>
<dbReference type="Pfam" id="PF12775">
    <property type="entry name" value="AAA_7"/>
    <property type="match status" value="1"/>
</dbReference>
<dbReference type="SUPFAM" id="SSF52540">
    <property type="entry name" value="P-loop containing nucleoside triphosphate hydrolases"/>
    <property type="match status" value="4"/>
</dbReference>
<dbReference type="Gene3D" id="1.10.8.1220">
    <property type="match status" value="1"/>
</dbReference>
<comment type="caution">
    <text evidence="18">The sequence shown here is derived from an EMBL/GenBank/DDBJ whole genome shotgun (WGS) entry which is preliminary data.</text>
</comment>
<dbReference type="InterPro" id="IPR041658">
    <property type="entry name" value="AAA_lid_11"/>
</dbReference>
<dbReference type="InterPro" id="IPR035706">
    <property type="entry name" value="AAA_9"/>
</dbReference>
<keyword evidence="11 15" id="KW-0175">Coiled coil</keyword>
<dbReference type="InterPro" id="IPR041228">
    <property type="entry name" value="Dynein_C"/>
</dbReference>
<dbReference type="Pfam" id="PF12780">
    <property type="entry name" value="AAA_8"/>
    <property type="match status" value="1"/>
</dbReference>
<dbReference type="Gene3D" id="3.20.180.20">
    <property type="entry name" value="Dynein heavy chain, N-terminal domain 2"/>
    <property type="match status" value="1"/>
</dbReference>
<evidence type="ECO:0000313" key="19">
    <source>
        <dbReference type="Proteomes" id="UP001378592"/>
    </source>
</evidence>
<dbReference type="GO" id="GO:0008090">
    <property type="term" value="P:retrograde axonal transport"/>
    <property type="evidence" value="ECO:0007669"/>
    <property type="project" value="UniProtKB-ARBA"/>
</dbReference>
<feature type="coiled-coil region" evidence="15">
    <location>
        <begin position="557"/>
        <end position="584"/>
    </location>
</feature>
<keyword evidence="8" id="KW-0547">Nucleotide-binding</keyword>
<dbReference type="GO" id="GO:0051959">
    <property type="term" value="F:dynein light intermediate chain binding"/>
    <property type="evidence" value="ECO:0007669"/>
    <property type="project" value="InterPro"/>
</dbReference>
<dbReference type="InterPro" id="IPR043160">
    <property type="entry name" value="Dynein_C_barrel"/>
</dbReference>
<dbReference type="GO" id="GO:0005858">
    <property type="term" value="C:axonemal dynein complex"/>
    <property type="evidence" value="ECO:0007669"/>
    <property type="project" value="TreeGrafter"/>
</dbReference>
<dbReference type="InterPro" id="IPR054354">
    <property type="entry name" value="DYNC2H1-like_lid"/>
</dbReference>
<dbReference type="FunFam" id="3.40.50.300:FF:000122">
    <property type="entry name" value="Cytoplasmic dynein 1 heavy chain"/>
    <property type="match status" value="1"/>
</dbReference>
<gene>
    <name evidence="18" type="ORF">R5R35_002380</name>
</gene>
<dbReference type="Gene3D" id="1.20.140.100">
    <property type="entry name" value="Dynein heavy chain, N-terminal domain 2"/>
    <property type="match status" value="1"/>
</dbReference>
<keyword evidence="12" id="KW-0505">Motor protein</keyword>
<dbReference type="FunFam" id="3.40.50.300:FF:000071">
    <property type="entry name" value="Cytoplasmic dynein heavy chain 1"/>
    <property type="match status" value="1"/>
</dbReference>
<dbReference type="InterPro" id="IPR041466">
    <property type="entry name" value="Dynein_AAA5_ext"/>
</dbReference>
<dbReference type="Gene3D" id="1.10.8.720">
    <property type="entry name" value="Region D6 of dynein motor"/>
    <property type="match status" value="1"/>
</dbReference>
<dbReference type="GO" id="GO:1904115">
    <property type="term" value="C:axon cytoplasm"/>
    <property type="evidence" value="ECO:0007669"/>
    <property type="project" value="GOC"/>
</dbReference>
<feature type="compositionally biased region" description="Low complexity" evidence="16">
    <location>
        <begin position="496"/>
        <end position="507"/>
    </location>
</feature>
<comment type="subunit">
    <text evidence="3">Consists of at least two heavy chains and a number of intermediate and light chains.</text>
</comment>
<dbReference type="GO" id="GO:0008569">
    <property type="term" value="F:minus-end-directed microtubule motor activity"/>
    <property type="evidence" value="ECO:0007669"/>
    <property type="project" value="InterPro"/>
</dbReference>
<dbReference type="InterPro" id="IPR042219">
    <property type="entry name" value="AAA_lid_11_sf"/>
</dbReference>
<dbReference type="PANTHER" id="PTHR46532:SF4">
    <property type="entry name" value="AAA+ ATPASE DOMAIN-CONTAINING PROTEIN"/>
    <property type="match status" value="1"/>
</dbReference>
<evidence type="ECO:0000256" key="15">
    <source>
        <dbReference type="SAM" id="Coils"/>
    </source>
</evidence>
<dbReference type="Gene3D" id="1.20.920.30">
    <property type="match status" value="1"/>
</dbReference>
<dbReference type="FunFam" id="3.40.50.300:FF:000373">
    <property type="entry name" value="Cytoplasmic dynein heavy chain 2"/>
    <property type="match status" value="1"/>
</dbReference>
<evidence type="ECO:0000256" key="11">
    <source>
        <dbReference type="ARBA" id="ARBA00023054"/>
    </source>
</evidence>
<evidence type="ECO:0000256" key="5">
    <source>
        <dbReference type="ARBA" id="ARBA00022490"/>
    </source>
</evidence>
<dbReference type="InterPro" id="IPR004273">
    <property type="entry name" value="Dynein_heavy_D6_P-loop"/>
</dbReference>
<evidence type="ECO:0000256" key="10">
    <source>
        <dbReference type="ARBA" id="ARBA00023017"/>
    </source>
</evidence>
<dbReference type="FunFam" id="1.10.8.1220:FF:000002">
    <property type="entry name" value="cytoplasmic dynein 1 heavy chain 1-like"/>
    <property type="match status" value="1"/>
</dbReference>
<dbReference type="InterPro" id="IPR042222">
    <property type="entry name" value="Dynein_2_N"/>
</dbReference>
<dbReference type="GO" id="GO:0048469">
    <property type="term" value="P:cell maturation"/>
    <property type="evidence" value="ECO:0007669"/>
    <property type="project" value="UniProtKB-ARBA"/>
</dbReference>
<feature type="domain" description="AAA+ ATPase" evidence="17">
    <location>
        <begin position="1944"/>
        <end position="2085"/>
    </location>
</feature>
<dbReference type="InterPro" id="IPR043157">
    <property type="entry name" value="Dynein_AAA1S"/>
</dbReference>
<dbReference type="SMART" id="SM00382">
    <property type="entry name" value="AAA"/>
    <property type="match status" value="4"/>
</dbReference>
<dbReference type="GO" id="GO:0051642">
    <property type="term" value="P:centrosome localization"/>
    <property type="evidence" value="ECO:0007669"/>
    <property type="project" value="UniProtKB-ARBA"/>
</dbReference>
<comment type="subcellular location">
    <subcellularLocation>
        <location evidence="1">Cytoplasm</location>
        <location evidence="1">Cytoskeleton</location>
    </subcellularLocation>
</comment>
<evidence type="ECO:0000256" key="13">
    <source>
        <dbReference type="ARBA" id="ARBA00023212"/>
    </source>
</evidence>
<dbReference type="Pfam" id="PF17852">
    <property type="entry name" value="Dynein_AAA_lid"/>
    <property type="match status" value="1"/>
</dbReference>
<dbReference type="InterPro" id="IPR013594">
    <property type="entry name" value="Dynein_heavy_tail"/>
</dbReference>
<dbReference type="InterPro" id="IPR035699">
    <property type="entry name" value="AAA_6"/>
</dbReference>
<dbReference type="Gene3D" id="3.10.490.20">
    <property type="match status" value="1"/>
</dbReference>
<dbReference type="FunFam" id="1.20.58.1120:FF:000003">
    <property type="entry name" value="Cytoplasmic dynein heavy chain 1"/>
    <property type="match status" value="1"/>
</dbReference>
<dbReference type="PANTHER" id="PTHR46532">
    <property type="entry name" value="MALE FERTILITY FACTOR KL5"/>
    <property type="match status" value="1"/>
</dbReference>
<dbReference type="Gene3D" id="1.10.8.710">
    <property type="match status" value="1"/>
</dbReference>
<dbReference type="FunFam" id="1.20.140.100:FF:000002">
    <property type="entry name" value="Cytoplasmic dynein heavy chain 1"/>
    <property type="match status" value="1"/>
</dbReference>
<dbReference type="Gene3D" id="3.40.50.300">
    <property type="entry name" value="P-loop containing nucleotide triphosphate hydrolases"/>
    <property type="match status" value="5"/>
</dbReference>
<accession>A0AAN9V4U8</accession>
<dbReference type="GO" id="GO:0045505">
    <property type="term" value="F:dynein intermediate chain binding"/>
    <property type="evidence" value="ECO:0007669"/>
    <property type="project" value="InterPro"/>
</dbReference>
<evidence type="ECO:0000256" key="6">
    <source>
        <dbReference type="ARBA" id="ARBA00022701"/>
    </source>
</evidence>
<feature type="domain" description="AAA+ ATPase" evidence="17">
    <location>
        <begin position="2983"/>
        <end position="3149"/>
    </location>
</feature>
<dbReference type="Pfam" id="PF08385">
    <property type="entry name" value="DHC_N1"/>
    <property type="match status" value="1"/>
</dbReference>
<evidence type="ECO:0000256" key="4">
    <source>
        <dbReference type="ARBA" id="ARBA00022197"/>
    </source>
</evidence>
<evidence type="ECO:0000256" key="12">
    <source>
        <dbReference type="ARBA" id="ARBA00023175"/>
    </source>
</evidence>
<dbReference type="Gene3D" id="1.20.1270.280">
    <property type="match status" value="1"/>
</dbReference>
<dbReference type="InterPro" id="IPR024317">
    <property type="entry name" value="Dynein_heavy_chain_D4_dom"/>
</dbReference>
<dbReference type="FunFam" id="1.10.8.720:FF:000003">
    <property type="entry name" value="Cytoplasmic dynein heavy chain 2"/>
    <property type="match status" value="1"/>
</dbReference>
<keyword evidence="19" id="KW-1185">Reference proteome</keyword>
<dbReference type="Gene3D" id="1.20.58.1120">
    <property type="match status" value="1"/>
</dbReference>
<dbReference type="FunFam" id="1.20.1270.280:FF:000004">
    <property type="entry name" value="Cytoplasmic dynein heavy chain 2"/>
    <property type="match status" value="1"/>
</dbReference>
<dbReference type="InterPro" id="IPR024743">
    <property type="entry name" value="Dynein_HC_stalk"/>
</dbReference>
<dbReference type="InterPro" id="IPR027417">
    <property type="entry name" value="P-loop_NTPase"/>
</dbReference>
<feature type="coiled-coil region" evidence="15">
    <location>
        <begin position="3456"/>
        <end position="3525"/>
    </location>
</feature>
<dbReference type="FunFam" id="3.10.490.20:FF:000004">
    <property type="entry name" value="Cytoplasmic dynein heavy chain 2"/>
    <property type="match status" value="1"/>
</dbReference>
<keyword evidence="10" id="KW-0243">Dynein</keyword>
<dbReference type="GO" id="GO:0051293">
    <property type="term" value="P:establishment of spindle localization"/>
    <property type="evidence" value="ECO:0007669"/>
    <property type="project" value="UniProtKB-ARBA"/>
</dbReference>
<evidence type="ECO:0000256" key="1">
    <source>
        <dbReference type="ARBA" id="ARBA00004245"/>
    </source>
</evidence>
<dbReference type="Pfam" id="PF08393">
    <property type="entry name" value="DHC_N2"/>
    <property type="match status" value="1"/>
</dbReference>
<protein>
    <recommendedName>
        <fullName evidence="4">Dynein heavy chain, cytoplasmic</fullName>
    </recommendedName>
    <alternativeName>
        <fullName evidence="14">Dynein heavy chain, cytosolic</fullName>
    </alternativeName>
</protein>
<proteinExistence type="inferred from homology"/>
<organism evidence="18 19">
    <name type="scientific">Gryllus longicercus</name>
    <dbReference type="NCBI Taxonomy" id="2509291"/>
    <lineage>
        <taxon>Eukaryota</taxon>
        <taxon>Metazoa</taxon>
        <taxon>Ecdysozoa</taxon>
        <taxon>Arthropoda</taxon>
        <taxon>Hexapoda</taxon>
        <taxon>Insecta</taxon>
        <taxon>Pterygota</taxon>
        <taxon>Neoptera</taxon>
        <taxon>Polyneoptera</taxon>
        <taxon>Orthoptera</taxon>
        <taxon>Ensifera</taxon>
        <taxon>Gryllidea</taxon>
        <taxon>Grylloidea</taxon>
        <taxon>Gryllidae</taxon>
        <taxon>Gryllinae</taxon>
        <taxon>Gryllus</taxon>
    </lineage>
</organism>
<dbReference type="FunFam" id="1.10.472.130:FF:000002">
    <property type="entry name" value="Cytoplasmic dynein heavy chain 1"/>
    <property type="match status" value="1"/>
</dbReference>
<dbReference type="InterPro" id="IPR026983">
    <property type="entry name" value="DHC"/>
</dbReference>
<comment type="similarity">
    <text evidence="2">Belongs to the dynein heavy chain family.</text>
</comment>
<evidence type="ECO:0000256" key="3">
    <source>
        <dbReference type="ARBA" id="ARBA00011655"/>
    </source>
</evidence>
<keyword evidence="13" id="KW-0206">Cytoskeleton</keyword>
<evidence type="ECO:0000256" key="9">
    <source>
        <dbReference type="ARBA" id="ARBA00022840"/>
    </source>
</evidence>
<dbReference type="Pfam" id="PF22597">
    <property type="entry name" value="DYN_lid"/>
    <property type="match status" value="1"/>
</dbReference>
<feature type="coiled-coil region" evidence="15">
    <location>
        <begin position="3262"/>
        <end position="3331"/>
    </location>
</feature>
<keyword evidence="9" id="KW-0067">ATP-binding</keyword>
<dbReference type="GO" id="GO:0012505">
    <property type="term" value="C:endomembrane system"/>
    <property type="evidence" value="ECO:0007669"/>
    <property type="project" value="UniProtKB-ARBA"/>
</dbReference>
<evidence type="ECO:0000256" key="8">
    <source>
        <dbReference type="ARBA" id="ARBA00022741"/>
    </source>
</evidence>
<name>A0AAN9V4U8_9ORTH</name>
<dbReference type="FunFam" id="3.40.50.300:FF:000517">
    <property type="entry name" value="Cytoplasmic dynein heavy chain 1"/>
    <property type="match status" value="1"/>
</dbReference>
<evidence type="ECO:0000256" key="14">
    <source>
        <dbReference type="ARBA" id="ARBA00033439"/>
    </source>
</evidence>
<feature type="region of interest" description="Disordered" evidence="16">
    <location>
        <begin position="494"/>
        <end position="513"/>
    </location>
</feature>
<dbReference type="FunFam" id="1.10.287.2620:FF:000001">
    <property type="entry name" value="Cytoplasmic dynein heavy chain 1"/>
    <property type="match status" value="1"/>
</dbReference>
<dbReference type="GO" id="GO:0005524">
    <property type="term" value="F:ATP binding"/>
    <property type="evidence" value="ECO:0007669"/>
    <property type="project" value="UniProtKB-KW"/>
</dbReference>
<dbReference type="GO" id="GO:0005938">
    <property type="term" value="C:cell cortex"/>
    <property type="evidence" value="ECO:0007669"/>
    <property type="project" value="UniProtKB-ARBA"/>
</dbReference>
<dbReference type="Proteomes" id="UP001378592">
    <property type="component" value="Unassembled WGS sequence"/>
</dbReference>
<feature type="domain" description="AAA+ ATPase" evidence="17">
    <location>
        <begin position="2267"/>
        <end position="2418"/>
    </location>
</feature>